<accession>A0ACC1MSC6</accession>
<gene>
    <name evidence="1" type="ORF">NUW54_g13026</name>
</gene>
<reference evidence="1" key="1">
    <citation type="submission" date="2022-08" db="EMBL/GenBank/DDBJ databases">
        <title>Genome Sequence of Pycnoporus sanguineus.</title>
        <authorList>
            <person name="Buettner E."/>
        </authorList>
    </citation>
    <scope>NUCLEOTIDE SEQUENCE</scope>
    <source>
        <strain evidence="1">CG-C14</strain>
    </source>
</reference>
<name>A0ACC1MSC6_9APHY</name>
<sequence>MERLGRAAEEDVDVEEDVAHVLRDLRRLDVHERQQPLYVVPVRRARGARCVRIAARLRGRCLGIRAGGVEEGREDDDPEGRGGLARGGGDGAREEVGRVVQAV</sequence>
<evidence type="ECO:0000313" key="2">
    <source>
        <dbReference type="Proteomes" id="UP001144978"/>
    </source>
</evidence>
<organism evidence="1 2">
    <name type="scientific">Trametes sanguinea</name>
    <dbReference type="NCBI Taxonomy" id="158606"/>
    <lineage>
        <taxon>Eukaryota</taxon>
        <taxon>Fungi</taxon>
        <taxon>Dikarya</taxon>
        <taxon>Basidiomycota</taxon>
        <taxon>Agaricomycotina</taxon>
        <taxon>Agaricomycetes</taxon>
        <taxon>Polyporales</taxon>
        <taxon>Polyporaceae</taxon>
        <taxon>Trametes</taxon>
    </lineage>
</organism>
<dbReference type="EMBL" id="JANSHE010005826">
    <property type="protein sequence ID" value="KAJ2969159.1"/>
    <property type="molecule type" value="Genomic_DNA"/>
</dbReference>
<keyword evidence="2" id="KW-1185">Reference proteome</keyword>
<comment type="caution">
    <text evidence="1">The sequence shown here is derived from an EMBL/GenBank/DDBJ whole genome shotgun (WGS) entry which is preliminary data.</text>
</comment>
<evidence type="ECO:0000313" key="1">
    <source>
        <dbReference type="EMBL" id="KAJ2969159.1"/>
    </source>
</evidence>
<dbReference type="Proteomes" id="UP001144978">
    <property type="component" value="Unassembled WGS sequence"/>
</dbReference>
<proteinExistence type="predicted"/>
<protein>
    <submittedName>
        <fullName evidence="1">Uncharacterized protein</fullName>
    </submittedName>
</protein>